<evidence type="ECO:0000256" key="3">
    <source>
        <dbReference type="PROSITE-ProRule" id="PRU00221"/>
    </source>
</evidence>
<evidence type="ECO:0000313" key="4">
    <source>
        <dbReference type="EMBL" id="CAK63689.1"/>
    </source>
</evidence>
<keyword evidence="5" id="KW-1185">Reference proteome</keyword>
<gene>
    <name evidence="4" type="ORF">GSPATT00033542001</name>
</gene>
<dbReference type="InterPro" id="IPR019775">
    <property type="entry name" value="WD40_repeat_CS"/>
</dbReference>
<dbReference type="KEGG" id="ptm:GSPATT00033542001"/>
<dbReference type="Proteomes" id="UP000000600">
    <property type="component" value="Unassembled WGS sequence"/>
</dbReference>
<dbReference type="GeneID" id="5016875"/>
<dbReference type="HOGENOM" id="CLU_575511_0_0_1"/>
<dbReference type="InterPro" id="IPR036322">
    <property type="entry name" value="WD40_repeat_dom_sf"/>
</dbReference>
<keyword evidence="1 3" id="KW-0853">WD repeat</keyword>
<dbReference type="Gene3D" id="2.130.10.10">
    <property type="entry name" value="YVTN repeat-like/Quinoprotein amine dehydrogenase"/>
    <property type="match status" value="3"/>
</dbReference>
<sequence>MKLLIHLMLGNQYQLEKINKQYIGTSFIAKSQITINIIKVIFCQLLQQNSTQHQVIAMVKLQQKNIKASSGKINSLSFCMDLENNILYLAQGNSDKQIKLFQQQHQLTFSENHTFSGHIDGLRCVTFSQDKNIQQAAVMINPSDFGVLYKHRDQLIKIRFTRNNSLWSCTRDNTLQLWDIEQKIPIFKLDTQNNCDLKSFALGHDEQYLLSLSEYDSIQQWELNGFYYKEEQTRQQQVIKEIALSPDGKFIAYSGDNNFISLCDFKTKQPFNHLQIQGVVDQMMFQRMQYLVIVVKTDKKEKNESKEQIIRWDILTNENKFLGEGSKLAISKTLNIIPSNSRITTYEIQQLCFSSKRNILATISNRQMYIWDYVKGEQKQTISLAGLIKFCSFTRNGELFAYSSGDSTIQFSSTEKFGQSGNLELQQDKTYEIKDKNLRLILTSNQYLIFLFNDQIAVLKPDVIDMLGFLKLQFH</sequence>
<reference evidence="4 5" key="1">
    <citation type="journal article" date="2006" name="Nature">
        <title>Global trends of whole-genome duplications revealed by the ciliate Paramecium tetraurelia.</title>
        <authorList>
            <consortium name="Genoscope"/>
            <person name="Aury J.-M."/>
            <person name="Jaillon O."/>
            <person name="Duret L."/>
            <person name="Noel B."/>
            <person name="Jubin C."/>
            <person name="Porcel B.M."/>
            <person name="Segurens B."/>
            <person name="Daubin V."/>
            <person name="Anthouard V."/>
            <person name="Aiach N."/>
            <person name="Arnaiz O."/>
            <person name="Billaut A."/>
            <person name="Beisson J."/>
            <person name="Blanc I."/>
            <person name="Bouhouche K."/>
            <person name="Camara F."/>
            <person name="Duharcourt S."/>
            <person name="Guigo R."/>
            <person name="Gogendeau D."/>
            <person name="Katinka M."/>
            <person name="Keller A.-M."/>
            <person name="Kissmehl R."/>
            <person name="Klotz C."/>
            <person name="Koll F."/>
            <person name="Le Moue A."/>
            <person name="Lepere C."/>
            <person name="Malinsky S."/>
            <person name="Nowacki M."/>
            <person name="Nowak J.K."/>
            <person name="Plattner H."/>
            <person name="Poulain J."/>
            <person name="Ruiz F."/>
            <person name="Serrano V."/>
            <person name="Zagulski M."/>
            <person name="Dessen P."/>
            <person name="Betermier M."/>
            <person name="Weissenbach J."/>
            <person name="Scarpelli C."/>
            <person name="Schachter V."/>
            <person name="Sperling L."/>
            <person name="Meyer E."/>
            <person name="Cohen J."/>
            <person name="Wincker P."/>
        </authorList>
    </citation>
    <scope>NUCLEOTIDE SEQUENCE [LARGE SCALE GENOMIC DNA]</scope>
    <source>
        <strain evidence="4 5">Stock d4-2</strain>
    </source>
</reference>
<evidence type="ECO:0000256" key="1">
    <source>
        <dbReference type="ARBA" id="ARBA00022574"/>
    </source>
</evidence>
<evidence type="ECO:0000313" key="5">
    <source>
        <dbReference type="Proteomes" id="UP000000600"/>
    </source>
</evidence>
<dbReference type="InterPro" id="IPR050349">
    <property type="entry name" value="WD_LIS1/nudF_dynein_reg"/>
</dbReference>
<dbReference type="SMART" id="SM00320">
    <property type="entry name" value="WD40"/>
    <property type="match status" value="5"/>
</dbReference>
<dbReference type="STRING" id="5888.A0BYS2"/>
<protein>
    <submittedName>
        <fullName evidence="4">Uncharacterized protein</fullName>
    </submittedName>
</protein>
<dbReference type="EMBL" id="CT868028">
    <property type="protein sequence ID" value="CAK63689.1"/>
    <property type="molecule type" value="Genomic_DNA"/>
</dbReference>
<dbReference type="PANTHER" id="PTHR44129">
    <property type="entry name" value="WD REPEAT-CONTAINING PROTEIN POP1"/>
    <property type="match status" value="1"/>
</dbReference>
<accession>A0BYS2</accession>
<dbReference type="SUPFAM" id="SSF50978">
    <property type="entry name" value="WD40 repeat-like"/>
    <property type="match status" value="1"/>
</dbReference>
<dbReference type="RefSeq" id="XP_001431087.1">
    <property type="nucleotide sequence ID" value="XM_001431050.1"/>
</dbReference>
<dbReference type="PROSITE" id="PS50082">
    <property type="entry name" value="WD_REPEATS_2"/>
    <property type="match status" value="1"/>
</dbReference>
<dbReference type="OrthoDB" id="71227at2759"/>
<dbReference type="AlphaFoldDB" id="A0BYS2"/>
<organism evidence="4 5">
    <name type="scientific">Paramecium tetraurelia</name>
    <dbReference type="NCBI Taxonomy" id="5888"/>
    <lineage>
        <taxon>Eukaryota</taxon>
        <taxon>Sar</taxon>
        <taxon>Alveolata</taxon>
        <taxon>Ciliophora</taxon>
        <taxon>Intramacronucleata</taxon>
        <taxon>Oligohymenophorea</taxon>
        <taxon>Peniculida</taxon>
        <taxon>Parameciidae</taxon>
        <taxon>Paramecium</taxon>
    </lineage>
</organism>
<evidence type="ECO:0000256" key="2">
    <source>
        <dbReference type="ARBA" id="ARBA00022737"/>
    </source>
</evidence>
<dbReference type="InterPro" id="IPR001680">
    <property type="entry name" value="WD40_rpt"/>
</dbReference>
<keyword evidence="2" id="KW-0677">Repeat</keyword>
<dbReference type="InParanoid" id="A0BYS2"/>
<proteinExistence type="predicted"/>
<dbReference type="InterPro" id="IPR015943">
    <property type="entry name" value="WD40/YVTN_repeat-like_dom_sf"/>
</dbReference>
<feature type="repeat" description="WD" evidence="3">
    <location>
        <begin position="148"/>
        <end position="181"/>
    </location>
</feature>
<dbReference type="PROSITE" id="PS00678">
    <property type="entry name" value="WD_REPEATS_1"/>
    <property type="match status" value="1"/>
</dbReference>
<name>A0BYS2_PARTE</name>